<feature type="signal peptide" evidence="1">
    <location>
        <begin position="1"/>
        <end position="20"/>
    </location>
</feature>
<evidence type="ECO:0000256" key="1">
    <source>
        <dbReference type="SAM" id="SignalP"/>
    </source>
</evidence>
<dbReference type="KEGG" id="ole:K0B96_00905"/>
<reference evidence="3" key="1">
    <citation type="submission" date="2021-08" db="EMBL/GenBank/DDBJ databases">
        <title>Genome of a novel bacterium of the phylum Verrucomicrobia, Oleiharenicola sp. KSB-15.</title>
        <authorList>
            <person name="Chung J.-H."/>
            <person name="Ahn J.-H."/>
            <person name="Yoon Y."/>
            <person name="Kim D.-Y."/>
            <person name="An S.-H."/>
            <person name="Park I."/>
            <person name="Yeon J."/>
        </authorList>
    </citation>
    <scope>NUCLEOTIDE SEQUENCE</scope>
    <source>
        <strain evidence="3">KSB-15</strain>
    </source>
</reference>
<dbReference type="GO" id="GO:0016787">
    <property type="term" value="F:hydrolase activity"/>
    <property type="evidence" value="ECO:0007669"/>
    <property type="project" value="InterPro"/>
</dbReference>
<dbReference type="Gene3D" id="2.60.120.560">
    <property type="entry name" value="Exo-inulinase, domain 1"/>
    <property type="match status" value="1"/>
</dbReference>
<evidence type="ECO:0000313" key="3">
    <source>
        <dbReference type="EMBL" id="QYM79206.1"/>
    </source>
</evidence>
<name>A0A8F9TWB9_9BACT</name>
<keyword evidence="1" id="KW-0732">Signal</keyword>
<dbReference type="RefSeq" id="WP_220162758.1">
    <property type="nucleotide sequence ID" value="NZ_CP080507.1"/>
</dbReference>
<dbReference type="InterPro" id="IPR010496">
    <property type="entry name" value="AL/BT2_dom"/>
</dbReference>
<feature type="chain" id="PRO_5034765127" evidence="1">
    <location>
        <begin position="21"/>
        <end position="224"/>
    </location>
</feature>
<feature type="domain" description="3-keto-alpha-glucoside-1,2-lyase/3-keto-2-hydroxy-glucal hydratase" evidence="2">
    <location>
        <begin position="36"/>
        <end position="217"/>
    </location>
</feature>
<gene>
    <name evidence="3" type="ORF">K0B96_00905</name>
</gene>
<proteinExistence type="predicted"/>
<dbReference type="Pfam" id="PF06439">
    <property type="entry name" value="3keto-disac_hyd"/>
    <property type="match status" value="1"/>
</dbReference>
<dbReference type="EMBL" id="CP080507">
    <property type="protein sequence ID" value="QYM79206.1"/>
    <property type="molecule type" value="Genomic_DNA"/>
</dbReference>
<organism evidence="3 4">
    <name type="scientific">Horticoccus luteus</name>
    <dbReference type="NCBI Taxonomy" id="2862869"/>
    <lineage>
        <taxon>Bacteria</taxon>
        <taxon>Pseudomonadati</taxon>
        <taxon>Verrucomicrobiota</taxon>
        <taxon>Opitutia</taxon>
        <taxon>Opitutales</taxon>
        <taxon>Opitutaceae</taxon>
        <taxon>Horticoccus</taxon>
    </lineage>
</organism>
<sequence>MRFLSLLLTTALIVPCTLPAAENTAPPPPPQRLLADSALAGWTFLSPDPTALSSVSSLAADGVLTLAGAPLGYLQSTATYTNFHLHAEWRWTAKPGNSGILVHIATGPLDRHLWPRCLQIQTKHTHAGDLLPMAGATFAEALSTPPDAPTPLLTHVAADSENPVGEWNTCDIVCRDGTVEVTVNGVLQNRITRSNPAAGHIGFQFEGTPYALRRLSIEPLLSRH</sequence>
<evidence type="ECO:0000259" key="2">
    <source>
        <dbReference type="Pfam" id="PF06439"/>
    </source>
</evidence>
<keyword evidence="4" id="KW-1185">Reference proteome</keyword>
<accession>A0A8F9TWB9</accession>
<dbReference type="Proteomes" id="UP000825051">
    <property type="component" value="Chromosome"/>
</dbReference>
<dbReference type="AlphaFoldDB" id="A0A8F9TWB9"/>
<protein>
    <submittedName>
        <fullName evidence="3">DUF1080 domain-containing protein</fullName>
    </submittedName>
</protein>
<evidence type="ECO:0000313" key="4">
    <source>
        <dbReference type="Proteomes" id="UP000825051"/>
    </source>
</evidence>